<proteinExistence type="predicted"/>
<protein>
    <recommendedName>
        <fullName evidence="3">Phage protein</fullName>
    </recommendedName>
</protein>
<comment type="caution">
    <text evidence="1">The sequence shown here is derived from an EMBL/GenBank/DDBJ whole genome shotgun (WGS) entry which is preliminary data.</text>
</comment>
<dbReference type="EMBL" id="JACGAN010000007">
    <property type="protein sequence ID" value="MBA5746583.1"/>
    <property type="molecule type" value="Genomic_DNA"/>
</dbReference>
<organism evidence="1 2">
    <name type="scientific">Aerococcus urinaeequi</name>
    <dbReference type="NCBI Taxonomy" id="51665"/>
    <lineage>
        <taxon>Bacteria</taxon>
        <taxon>Bacillati</taxon>
        <taxon>Bacillota</taxon>
        <taxon>Bacilli</taxon>
        <taxon>Lactobacillales</taxon>
        <taxon>Aerococcaceae</taxon>
        <taxon>Aerococcus</taxon>
    </lineage>
</organism>
<keyword evidence="2" id="KW-1185">Reference proteome</keyword>
<evidence type="ECO:0008006" key="3">
    <source>
        <dbReference type="Google" id="ProtNLM"/>
    </source>
</evidence>
<accession>A0ABR5ZXZ4</accession>
<evidence type="ECO:0000313" key="2">
    <source>
        <dbReference type="Proteomes" id="UP000540056"/>
    </source>
</evidence>
<dbReference type="RefSeq" id="WP_182023332.1">
    <property type="nucleotide sequence ID" value="NZ_JACGAM010000007.1"/>
</dbReference>
<dbReference type="Proteomes" id="UP000540056">
    <property type="component" value="Unassembled WGS sequence"/>
</dbReference>
<name>A0ABR5ZXZ4_9LACT</name>
<evidence type="ECO:0000313" key="1">
    <source>
        <dbReference type="EMBL" id="MBA5746583.1"/>
    </source>
</evidence>
<gene>
    <name evidence="1" type="ORF">H3232_05105</name>
</gene>
<reference evidence="1 2" key="1">
    <citation type="submission" date="2020-07" db="EMBL/GenBank/DDBJ databases">
        <title>Draft Genome Sequences of Lactobacillales Isolated from the International Space Station.</title>
        <authorList>
            <person name="Bharadwaj A.R."/>
            <person name="Singh N.K."/>
            <person name="Wood J.M."/>
            <person name="Debieu M."/>
            <person name="O'Hara N.B."/>
            <person name="Karouia F."/>
            <person name="Mason C.E."/>
            <person name="Venkateswaran K."/>
        </authorList>
    </citation>
    <scope>NUCLEOTIDE SEQUENCE [LARGE SCALE GENOMIC DNA]</scope>
    <source>
        <strain evidence="1 2">151250015-1-258-55</strain>
    </source>
</reference>
<sequence length="78" mass="8653">MSDMRFTLNSKGVQALLKSAEMESIVREKANEAVKRLPDGYEADTHVGKNRVNASVRTKTYAAVKDNSKNNSLLKAVR</sequence>